<sequence>MNENQLKTASELNQILSRELERTSQIFEISVERQSTLNGRIINWQLDPIKDNLLQIIDEQKSFSGLEYHQMLFCLIKFLLGDQIYYEWLSDGVLPSQMENHTIIIKSIEYPPLLIDPFGQYDQWMEKY</sequence>
<evidence type="ECO:0000313" key="1">
    <source>
        <dbReference type="EMBL" id="CAF4113893.1"/>
    </source>
</evidence>
<gene>
    <name evidence="1" type="ORF">OXD698_LOCUS36094</name>
</gene>
<accession>A0A819VU02</accession>
<organism evidence="1 2">
    <name type="scientific">Adineta steineri</name>
    <dbReference type="NCBI Taxonomy" id="433720"/>
    <lineage>
        <taxon>Eukaryota</taxon>
        <taxon>Metazoa</taxon>
        <taxon>Spiralia</taxon>
        <taxon>Gnathifera</taxon>
        <taxon>Rotifera</taxon>
        <taxon>Eurotatoria</taxon>
        <taxon>Bdelloidea</taxon>
        <taxon>Adinetida</taxon>
        <taxon>Adinetidae</taxon>
        <taxon>Adineta</taxon>
    </lineage>
</organism>
<evidence type="ECO:0000313" key="2">
    <source>
        <dbReference type="Proteomes" id="UP000663844"/>
    </source>
</evidence>
<dbReference type="AlphaFoldDB" id="A0A819VU02"/>
<dbReference type="EMBL" id="CAJOAZ010005817">
    <property type="protein sequence ID" value="CAF4113893.1"/>
    <property type="molecule type" value="Genomic_DNA"/>
</dbReference>
<protein>
    <submittedName>
        <fullName evidence="1">Uncharacterized protein</fullName>
    </submittedName>
</protein>
<proteinExistence type="predicted"/>
<dbReference type="Proteomes" id="UP000663844">
    <property type="component" value="Unassembled WGS sequence"/>
</dbReference>
<name>A0A819VU02_9BILA</name>
<reference evidence="1" key="1">
    <citation type="submission" date="2021-02" db="EMBL/GenBank/DDBJ databases">
        <authorList>
            <person name="Nowell W R."/>
        </authorList>
    </citation>
    <scope>NUCLEOTIDE SEQUENCE</scope>
</reference>
<comment type="caution">
    <text evidence="1">The sequence shown here is derived from an EMBL/GenBank/DDBJ whole genome shotgun (WGS) entry which is preliminary data.</text>
</comment>